<evidence type="ECO:0000256" key="5">
    <source>
        <dbReference type="ARBA" id="ARBA00022598"/>
    </source>
</evidence>
<gene>
    <name evidence="13" type="ORF">BXU00_01245</name>
</gene>
<dbReference type="InterPro" id="IPR006195">
    <property type="entry name" value="aa-tRNA-synth_II"/>
</dbReference>
<evidence type="ECO:0000256" key="1">
    <source>
        <dbReference type="ARBA" id="ARBA00004496"/>
    </source>
</evidence>
<sequence length="471" mass="55349">MITELEYKVLKALTEEWKSLSELSRDLGEEEYKVLRTLGFLNTKGLIDLREEVEKNYVLTDLGEKYLREGLPEKRILDILEREREIEIKDLEEKFDRDEVSFSLGFLKRSGAIDIVGGKVIFKKRVKTYDDILKKVKEKRASEDEIKLLIGRKGILKLVERREYYARINENGKKVLMEFDPEKVIYHYTKDVLDSGVWKKKKFSKYDINMRVPMAEIGRYNKYLEFLDKLREELVSMGFEEMENYRIVVSHFWNLDSLFVPQDHPAGDISLMDTFFLKDFDEIIDFPEDLYKKVKEQHIKFHNFWDDRIAKVPILVSHDTTFSSMQLLKAKVPGKYFIIDKVFRYDTIDAKHFIEFTQLDGIVLGKDLSFIDLLGVLKEIIINVAGAEDVKFYPAFFPFTEPSVEVYAKHKKLGWIEVAGAGIFRKEMLEPFGIDVPVLAWGMGIERLAMIYLGIDDIRELHTKNIRRLQD</sequence>
<dbReference type="GO" id="GO:0005524">
    <property type="term" value="F:ATP binding"/>
    <property type="evidence" value="ECO:0007669"/>
    <property type="project" value="UniProtKB-KW"/>
</dbReference>
<evidence type="ECO:0000256" key="3">
    <source>
        <dbReference type="ARBA" id="ARBA00012814"/>
    </source>
</evidence>
<dbReference type="GO" id="GO:0046872">
    <property type="term" value="F:metal ion binding"/>
    <property type="evidence" value="ECO:0007669"/>
    <property type="project" value="UniProtKB-KW"/>
</dbReference>
<dbReference type="GO" id="GO:0000049">
    <property type="term" value="F:tRNA binding"/>
    <property type="evidence" value="ECO:0007669"/>
    <property type="project" value="InterPro"/>
</dbReference>
<evidence type="ECO:0000256" key="8">
    <source>
        <dbReference type="ARBA" id="ARBA00022840"/>
    </source>
</evidence>
<feature type="domain" description="Aminoacyl-transfer RNA synthetases class-II family profile" evidence="12">
    <location>
        <begin position="333"/>
        <end position="471"/>
    </location>
</feature>
<dbReference type="PROSITE" id="PS50862">
    <property type="entry name" value="AA_TRNA_LIGASE_II"/>
    <property type="match status" value="1"/>
</dbReference>
<dbReference type="Gene3D" id="1.10.10.2320">
    <property type="match status" value="1"/>
</dbReference>
<reference evidence="13 14" key="1">
    <citation type="journal article" date="2018" name="Syst. Appl. Microbiol.">
        <title>A new symbiotic nanoarchaeote (Candidatus Nanoclepta minutus) and its host (Zestosphaera tikiterensis gen. nov., sp. nov.) from a New Zealand hot spring.</title>
        <authorList>
            <person name="St John E."/>
            <person name="Liu Y."/>
            <person name="Podar M."/>
            <person name="Stott M.B."/>
            <person name="Meneghin J."/>
            <person name="Chen Z."/>
            <person name="Lagutin K."/>
            <person name="Mitchell K."/>
            <person name="Reysenbach A.L."/>
        </authorList>
    </citation>
    <scope>NUCLEOTIDE SEQUENCE [LARGE SCALE GENOMIC DNA]</scope>
    <source>
        <strain evidence="13">NZ3</strain>
    </source>
</reference>
<evidence type="ECO:0000256" key="4">
    <source>
        <dbReference type="ARBA" id="ARBA00022490"/>
    </source>
</evidence>
<evidence type="ECO:0000256" key="2">
    <source>
        <dbReference type="ARBA" id="ARBA00006703"/>
    </source>
</evidence>
<evidence type="ECO:0000313" key="14">
    <source>
        <dbReference type="Proteomes" id="UP000266622"/>
    </source>
</evidence>
<dbReference type="CDD" id="cd00496">
    <property type="entry name" value="PheRS_alpha_core"/>
    <property type="match status" value="1"/>
</dbReference>
<evidence type="ECO:0000256" key="9">
    <source>
        <dbReference type="ARBA" id="ARBA00022842"/>
    </source>
</evidence>
<accession>A0A397WQL5</accession>
<dbReference type="Pfam" id="PF01409">
    <property type="entry name" value="tRNA-synt_2d"/>
    <property type="match status" value="1"/>
</dbReference>
<dbReference type="InterPro" id="IPR004529">
    <property type="entry name" value="Phe-tRNA-synth_IIc_asu"/>
</dbReference>
<keyword evidence="5" id="KW-0436">Ligase</keyword>
<dbReference type="InterPro" id="IPR002319">
    <property type="entry name" value="Phenylalanyl-tRNA_Synthase"/>
</dbReference>
<dbReference type="AlphaFoldDB" id="A0A397WQL5"/>
<dbReference type="NCBIfam" id="TIGR00468">
    <property type="entry name" value="pheS"/>
    <property type="match status" value="1"/>
</dbReference>
<dbReference type="InterPro" id="IPR036390">
    <property type="entry name" value="WH_DNA-bd_sf"/>
</dbReference>
<dbReference type="PANTHER" id="PTHR11538">
    <property type="entry name" value="PHENYLALANYL-TRNA SYNTHETASE"/>
    <property type="match status" value="1"/>
</dbReference>
<dbReference type="Proteomes" id="UP000266622">
    <property type="component" value="Unassembled WGS sequence"/>
</dbReference>
<dbReference type="GO" id="GO:0006432">
    <property type="term" value="P:phenylalanyl-tRNA aminoacylation"/>
    <property type="evidence" value="ECO:0007669"/>
    <property type="project" value="InterPro"/>
</dbReference>
<keyword evidence="8" id="KW-0067">ATP-binding</keyword>
<dbReference type="SUPFAM" id="SSF46785">
    <property type="entry name" value="Winged helix' DNA-binding domain"/>
    <property type="match status" value="1"/>
</dbReference>
<dbReference type="NCBIfam" id="NF003210">
    <property type="entry name" value="PRK04172.1"/>
    <property type="match status" value="1"/>
</dbReference>
<keyword evidence="10" id="KW-0648">Protein biosynthesis</keyword>
<dbReference type="Gene3D" id="3.30.1370.240">
    <property type="match status" value="1"/>
</dbReference>
<organism evidence="13 14">
    <name type="scientific">Candidatus Nanoclepta minutus</name>
    <dbReference type="NCBI Taxonomy" id="1940235"/>
    <lineage>
        <taxon>Archaea</taxon>
        <taxon>Nanobdellota</taxon>
        <taxon>Candidatus Nanoclepta</taxon>
    </lineage>
</organism>
<dbReference type="GO" id="GO:0004826">
    <property type="term" value="F:phenylalanine-tRNA ligase activity"/>
    <property type="evidence" value="ECO:0007669"/>
    <property type="project" value="UniProtKB-EC"/>
</dbReference>
<evidence type="ECO:0000256" key="10">
    <source>
        <dbReference type="ARBA" id="ARBA00022917"/>
    </source>
</evidence>
<keyword evidence="11" id="KW-0030">Aminoacyl-tRNA synthetase</keyword>
<dbReference type="PANTHER" id="PTHR11538:SF40">
    <property type="entry name" value="PHENYLALANINE--TRNA LIGASE ALPHA SUBUNIT"/>
    <property type="match status" value="1"/>
</dbReference>
<dbReference type="Gene3D" id="3.30.930.10">
    <property type="entry name" value="Bira Bifunctional Protein, Domain 2"/>
    <property type="match status" value="1"/>
</dbReference>
<dbReference type="SUPFAM" id="SSF55681">
    <property type="entry name" value="Class II aaRS and biotin synthetases"/>
    <property type="match status" value="1"/>
</dbReference>
<evidence type="ECO:0000256" key="11">
    <source>
        <dbReference type="ARBA" id="ARBA00023146"/>
    </source>
</evidence>
<evidence type="ECO:0000259" key="12">
    <source>
        <dbReference type="PROSITE" id="PS50862"/>
    </source>
</evidence>
<dbReference type="GO" id="GO:0005737">
    <property type="term" value="C:cytoplasm"/>
    <property type="evidence" value="ECO:0007669"/>
    <property type="project" value="UniProtKB-SubCell"/>
</dbReference>
<dbReference type="InterPro" id="IPR045864">
    <property type="entry name" value="aa-tRNA-synth_II/BPL/LPL"/>
</dbReference>
<dbReference type="Gene3D" id="1.10.10.2330">
    <property type="match status" value="1"/>
</dbReference>
<evidence type="ECO:0000313" key="13">
    <source>
        <dbReference type="EMBL" id="RIB35373.1"/>
    </source>
</evidence>
<dbReference type="EC" id="6.1.1.20" evidence="3"/>
<comment type="subcellular location">
    <subcellularLocation>
        <location evidence="1">Cytoplasm</location>
    </subcellularLocation>
</comment>
<keyword evidence="7" id="KW-0547">Nucleotide-binding</keyword>
<evidence type="ECO:0000256" key="7">
    <source>
        <dbReference type="ARBA" id="ARBA00022741"/>
    </source>
</evidence>
<proteinExistence type="inferred from homology"/>
<name>A0A397WQL5_9ARCH</name>
<keyword evidence="9" id="KW-0460">Magnesium</keyword>
<protein>
    <recommendedName>
        <fullName evidence="3">phenylalanine--tRNA ligase</fullName>
        <ecNumber evidence="3">6.1.1.20</ecNumber>
    </recommendedName>
</protein>
<keyword evidence="4" id="KW-0963">Cytoplasm</keyword>
<dbReference type="EMBL" id="MWMI01000002">
    <property type="protein sequence ID" value="RIB35373.1"/>
    <property type="molecule type" value="Genomic_DNA"/>
</dbReference>
<keyword evidence="6" id="KW-0479">Metal-binding</keyword>
<comment type="caution">
    <text evidence="13">The sequence shown here is derived from an EMBL/GenBank/DDBJ whole genome shotgun (WGS) entry which is preliminary data.</text>
</comment>
<evidence type="ECO:0000256" key="6">
    <source>
        <dbReference type="ARBA" id="ARBA00022723"/>
    </source>
</evidence>
<comment type="similarity">
    <text evidence="2">Belongs to the class-II aminoacyl-tRNA synthetase family. Phe-tRNA synthetase alpha subunit type 2 subfamily.</text>
</comment>